<comment type="similarity">
    <text evidence="2">Belongs to the membrane fusion protein (MFP) (TC 8.A.1) family.</text>
</comment>
<dbReference type="Pfam" id="PF25967">
    <property type="entry name" value="RND-MFP_C"/>
    <property type="match status" value="1"/>
</dbReference>
<dbReference type="Proteomes" id="UP000776983">
    <property type="component" value="Unassembled WGS sequence"/>
</dbReference>
<evidence type="ECO:0000259" key="7">
    <source>
        <dbReference type="Pfam" id="PF25967"/>
    </source>
</evidence>
<evidence type="ECO:0000256" key="3">
    <source>
        <dbReference type="ARBA" id="ARBA00022448"/>
    </source>
</evidence>
<name>A0ABS8C8R5_9BURK</name>
<dbReference type="Gene3D" id="2.40.420.20">
    <property type="match status" value="1"/>
</dbReference>
<feature type="domain" description="Multidrug resistance protein MdtA-like alpha-helical hairpin" evidence="4">
    <location>
        <begin position="86"/>
        <end position="154"/>
    </location>
</feature>
<dbReference type="NCBIfam" id="TIGR01730">
    <property type="entry name" value="RND_mfp"/>
    <property type="match status" value="1"/>
</dbReference>
<dbReference type="PANTHER" id="PTHR30469:SF15">
    <property type="entry name" value="HLYD FAMILY OF SECRETION PROTEINS"/>
    <property type="match status" value="1"/>
</dbReference>
<feature type="domain" description="Multidrug resistance protein MdtA-like barrel-sandwich hybrid" evidence="5">
    <location>
        <begin position="49"/>
        <end position="183"/>
    </location>
</feature>
<dbReference type="Pfam" id="PF25954">
    <property type="entry name" value="Beta-barrel_RND_2"/>
    <property type="match status" value="1"/>
</dbReference>
<dbReference type="InterPro" id="IPR058624">
    <property type="entry name" value="MdtA-like_HH"/>
</dbReference>
<comment type="subcellular location">
    <subcellularLocation>
        <location evidence="1">Cell envelope</location>
    </subcellularLocation>
</comment>
<proteinExistence type="inferred from homology"/>
<keyword evidence="9" id="KW-1185">Reference proteome</keyword>
<dbReference type="Pfam" id="PF25917">
    <property type="entry name" value="BSH_RND"/>
    <property type="match status" value="1"/>
</dbReference>
<evidence type="ECO:0000259" key="6">
    <source>
        <dbReference type="Pfam" id="PF25954"/>
    </source>
</evidence>
<sequence length="352" mass="37309">MSLAACHQAEPNPPAPTRVRVQTLEAESSPSARPSLPGTVAARVESTLSFRVGGRIVSRPADIGLRLERDGLVAQLDPEPFKLAVDEATAQVAQARLSLERSRRDVARHRELVDKGAIARADFDALETGLGNAQAQYEAAKSRLGQARNNLAYADLSIPTDGVVTQVHAQVGQVVAAGTPVATIAYDGAREIQADVPENQIAGLTSGAPAEAVLLSAPESRLQGHIREISPVADPATRTYRVRITLQDMPETARLGMTASVHLGPSGALTASSQSRFRLPLGALTQEGGQTAVWVLPEGADTLELRPVTVERMSSDHIIVNQGLQAGERVVTAGVHRLDAGMKVQVWDGRLP</sequence>
<dbReference type="Pfam" id="PF25876">
    <property type="entry name" value="HH_MFP_RND"/>
    <property type="match status" value="1"/>
</dbReference>
<dbReference type="Gene3D" id="2.40.30.170">
    <property type="match status" value="1"/>
</dbReference>
<keyword evidence="3" id="KW-0813">Transport</keyword>
<organism evidence="8 9">
    <name type="scientific">Mesopusillimonas faecipullorum</name>
    <dbReference type="NCBI Taxonomy" id="2755040"/>
    <lineage>
        <taxon>Bacteria</taxon>
        <taxon>Pseudomonadati</taxon>
        <taxon>Pseudomonadota</taxon>
        <taxon>Betaproteobacteria</taxon>
        <taxon>Burkholderiales</taxon>
        <taxon>Alcaligenaceae</taxon>
        <taxon>Mesopusillimonas</taxon>
    </lineage>
</organism>
<dbReference type="InterPro" id="IPR058625">
    <property type="entry name" value="MdtA-like_BSH"/>
</dbReference>
<dbReference type="EMBL" id="JACDXW010000001">
    <property type="protein sequence ID" value="MCB5362414.1"/>
    <property type="molecule type" value="Genomic_DNA"/>
</dbReference>
<dbReference type="InterPro" id="IPR006143">
    <property type="entry name" value="RND_pump_MFP"/>
</dbReference>
<comment type="caution">
    <text evidence="8">The sequence shown here is derived from an EMBL/GenBank/DDBJ whole genome shotgun (WGS) entry which is preliminary data.</text>
</comment>
<dbReference type="Gene3D" id="1.10.287.470">
    <property type="entry name" value="Helix hairpin bin"/>
    <property type="match status" value="1"/>
</dbReference>
<evidence type="ECO:0000256" key="2">
    <source>
        <dbReference type="ARBA" id="ARBA00009477"/>
    </source>
</evidence>
<dbReference type="InterPro" id="IPR058627">
    <property type="entry name" value="MdtA-like_C"/>
</dbReference>
<dbReference type="SUPFAM" id="SSF111369">
    <property type="entry name" value="HlyD-like secretion proteins"/>
    <property type="match status" value="1"/>
</dbReference>
<evidence type="ECO:0000256" key="1">
    <source>
        <dbReference type="ARBA" id="ARBA00004196"/>
    </source>
</evidence>
<evidence type="ECO:0000313" key="8">
    <source>
        <dbReference type="EMBL" id="MCB5362414.1"/>
    </source>
</evidence>
<gene>
    <name evidence="8" type="ORF">H0484_01420</name>
</gene>
<evidence type="ECO:0000313" key="9">
    <source>
        <dbReference type="Proteomes" id="UP000776983"/>
    </source>
</evidence>
<reference evidence="8 9" key="1">
    <citation type="submission" date="2020-07" db="EMBL/GenBank/DDBJ databases">
        <title>Pusillimonas sp. nov., isolated from poultry manure in Taiwan.</title>
        <authorList>
            <person name="Lin S.-Y."/>
            <person name="Tang Y.-S."/>
            <person name="Young C.-C."/>
        </authorList>
    </citation>
    <scope>NUCLEOTIDE SEQUENCE [LARGE SCALE GENOMIC DNA]</scope>
    <source>
        <strain evidence="8 9">CC-YST705</strain>
    </source>
</reference>
<feature type="domain" description="Multidrug resistance protein MdtA-like C-terminal permuted SH3" evidence="7">
    <location>
        <begin position="280"/>
        <end position="336"/>
    </location>
</feature>
<dbReference type="InterPro" id="IPR058792">
    <property type="entry name" value="Beta-barrel_RND_2"/>
</dbReference>
<dbReference type="Gene3D" id="2.40.50.100">
    <property type="match status" value="1"/>
</dbReference>
<feature type="domain" description="CusB-like beta-barrel" evidence="6">
    <location>
        <begin position="192"/>
        <end position="265"/>
    </location>
</feature>
<accession>A0ABS8C8R5</accession>
<evidence type="ECO:0000259" key="4">
    <source>
        <dbReference type="Pfam" id="PF25876"/>
    </source>
</evidence>
<protein>
    <submittedName>
        <fullName evidence="8">Efflux RND transporter periplasmic adaptor subunit</fullName>
    </submittedName>
</protein>
<evidence type="ECO:0000259" key="5">
    <source>
        <dbReference type="Pfam" id="PF25917"/>
    </source>
</evidence>
<dbReference type="RefSeq" id="WP_226952650.1">
    <property type="nucleotide sequence ID" value="NZ_JACDXW010000001.1"/>
</dbReference>
<dbReference type="PANTHER" id="PTHR30469">
    <property type="entry name" value="MULTIDRUG RESISTANCE PROTEIN MDTA"/>
    <property type="match status" value="1"/>
</dbReference>